<dbReference type="AlphaFoldDB" id="A0AAU9QTR3"/>
<reference evidence="1" key="1">
    <citation type="submission" date="2022-01" db="EMBL/GenBank/DDBJ databases">
        <authorList>
            <person name="Lagorce A."/>
        </authorList>
    </citation>
    <scope>NUCLEOTIDE SEQUENCE</scope>
    <source>
        <strain evidence="1">Th15_F1_A12</strain>
    </source>
</reference>
<evidence type="ECO:0000313" key="1">
    <source>
        <dbReference type="EMBL" id="CAH1601791.1"/>
    </source>
</evidence>
<gene>
    <name evidence="1" type="ORF">THF1A12_50219</name>
</gene>
<organism evidence="1 2">
    <name type="scientific">Vibrio jasicida</name>
    <dbReference type="NCBI Taxonomy" id="766224"/>
    <lineage>
        <taxon>Bacteria</taxon>
        <taxon>Pseudomonadati</taxon>
        <taxon>Pseudomonadota</taxon>
        <taxon>Gammaproteobacteria</taxon>
        <taxon>Vibrionales</taxon>
        <taxon>Vibrionaceae</taxon>
        <taxon>Vibrio</taxon>
    </lineage>
</organism>
<name>A0AAU9QTR3_9VIBR</name>
<comment type="caution">
    <text evidence="1">The sequence shown here is derived from an EMBL/GenBank/DDBJ whole genome shotgun (WGS) entry which is preliminary data.</text>
</comment>
<dbReference type="EMBL" id="CAKMUD010000105">
    <property type="protein sequence ID" value="CAH1601791.1"/>
    <property type="molecule type" value="Genomic_DNA"/>
</dbReference>
<accession>A0AAU9QTR3</accession>
<sequence length="144" mass="16027">MEVIVKAKARNNYKLLISSIVTAIITVTAPLKASANAAAVLQSHRERQEVSDFKKMTGLPPKNDGFLVVRSSFKTGPETRFCYKAKYSVLNKSCIGRDANKRKVHKPSFSAQELLDQTYGVDVTEFVGMGPYPHGVVLYYTILR</sequence>
<proteinExistence type="predicted"/>
<evidence type="ECO:0000313" key="2">
    <source>
        <dbReference type="Proteomes" id="UP001295462"/>
    </source>
</evidence>
<dbReference type="Proteomes" id="UP001295462">
    <property type="component" value="Unassembled WGS sequence"/>
</dbReference>
<protein>
    <submittedName>
        <fullName evidence="1">Uncharacterized protein</fullName>
    </submittedName>
</protein>